<dbReference type="Proteomes" id="UP000595437">
    <property type="component" value="Chromosome 7"/>
</dbReference>
<dbReference type="Gene3D" id="3.40.50.1820">
    <property type="entry name" value="alpha/beta hydrolase"/>
    <property type="match status" value="1"/>
</dbReference>
<accession>A0A7T8HIV3</accession>
<name>A0A7T8HIV3_CALRO</name>
<organism evidence="1 2">
    <name type="scientific">Caligus rogercresseyi</name>
    <name type="common">Sea louse</name>
    <dbReference type="NCBI Taxonomy" id="217165"/>
    <lineage>
        <taxon>Eukaryota</taxon>
        <taxon>Metazoa</taxon>
        <taxon>Ecdysozoa</taxon>
        <taxon>Arthropoda</taxon>
        <taxon>Crustacea</taxon>
        <taxon>Multicrustacea</taxon>
        <taxon>Hexanauplia</taxon>
        <taxon>Copepoda</taxon>
        <taxon>Siphonostomatoida</taxon>
        <taxon>Caligidae</taxon>
        <taxon>Caligus</taxon>
    </lineage>
</organism>
<dbReference type="AlphaFoldDB" id="A0A7T8HIV3"/>
<dbReference type="GO" id="GO:0016787">
    <property type="term" value="F:hydrolase activity"/>
    <property type="evidence" value="ECO:0007669"/>
    <property type="project" value="UniProtKB-KW"/>
</dbReference>
<sequence length="144" mass="16626">LEGLEPVASHGDELFLLFKMKDAPLSKEDEGFASSLIKYWTKFATEGNPGWRPVSNKMAPQYAILNDEGGISVKREMYFTEKMFFISSTNDIIKSYRNFDLESHPAILSVMEREVEVDEEETEENLLFEKNYSPIKMFFFAIAM</sequence>
<evidence type="ECO:0000313" key="1">
    <source>
        <dbReference type="EMBL" id="QQP50729.1"/>
    </source>
</evidence>
<proteinExistence type="predicted"/>
<dbReference type="SUPFAM" id="SSF53474">
    <property type="entry name" value="alpha/beta-Hydrolases"/>
    <property type="match status" value="1"/>
</dbReference>
<reference evidence="2" key="1">
    <citation type="submission" date="2021-01" db="EMBL/GenBank/DDBJ databases">
        <title>Caligus Genome Assembly.</title>
        <authorList>
            <person name="Gallardo-Escarate C."/>
        </authorList>
    </citation>
    <scope>NUCLEOTIDE SEQUENCE [LARGE SCALE GENOMIC DNA]</scope>
</reference>
<dbReference type="InterPro" id="IPR029058">
    <property type="entry name" value="AB_hydrolase_fold"/>
</dbReference>
<feature type="non-terminal residue" evidence="1">
    <location>
        <position position="1"/>
    </location>
</feature>
<protein>
    <submittedName>
        <fullName evidence="1">Carboxylic ester hydrolase</fullName>
    </submittedName>
</protein>
<keyword evidence="2" id="KW-1185">Reference proteome</keyword>
<keyword evidence="1" id="KW-0378">Hydrolase</keyword>
<evidence type="ECO:0000313" key="2">
    <source>
        <dbReference type="Proteomes" id="UP000595437"/>
    </source>
</evidence>
<dbReference type="EMBL" id="CP045896">
    <property type="protein sequence ID" value="QQP50729.1"/>
    <property type="molecule type" value="Genomic_DNA"/>
</dbReference>
<gene>
    <name evidence="1" type="ORF">FKW44_011846</name>
</gene>